<protein>
    <submittedName>
        <fullName evidence="10">Multicomponent Na+:H+ antiporter subunit F</fullName>
    </submittedName>
</protein>
<dbReference type="GO" id="GO:0005886">
    <property type="term" value="C:plasma membrane"/>
    <property type="evidence" value="ECO:0007669"/>
    <property type="project" value="UniProtKB-SubCell"/>
</dbReference>
<evidence type="ECO:0000256" key="8">
    <source>
        <dbReference type="PIRNR" id="PIRNR028784"/>
    </source>
</evidence>
<keyword evidence="5 9" id="KW-0812">Transmembrane</keyword>
<keyword evidence="3 8" id="KW-0813">Transport</keyword>
<evidence type="ECO:0000256" key="6">
    <source>
        <dbReference type="ARBA" id="ARBA00022989"/>
    </source>
</evidence>
<evidence type="ECO:0000313" key="10">
    <source>
        <dbReference type="EMBL" id="PSK84262.1"/>
    </source>
</evidence>
<evidence type="ECO:0000256" key="5">
    <source>
        <dbReference type="ARBA" id="ARBA00022692"/>
    </source>
</evidence>
<dbReference type="AlphaFoldDB" id="A0A2P8CH76"/>
<dbReference type="GO" id="GO:0015385">
    <property type="term" value="F:sodium:proton antiporter activity"/>
    <property type="evidence" value="ECO:0007669"/>
    <property type="project" value="TreeGrafter"/>
</dbReference>
<dbReference type="Proteomes" id="UP000240621">
    <property type="component" value="Unassembled WGS sequence"/>
</dbReference>
<reference evidence="10 11" key="1">
    <citation type="submission" date="2018-03" db="EMBL/GenBank/DDBJ databases">
        <title>Genomic Encyclopedia of Archaeal and Bacterial Type Strains, Phase II (KMG-II): from individual species to whole genera.</title>
        <authorList>
            <person name="Goeker M."/>
        </authorList>
    </citation>
    <scope>NUCLEOTIDE SEQUENCE [LARGE SCALE GENOMIC DNA]</scope>
    <source>
        <strain evidence="10 11">DSM 27267</strain>
    </source>
</reference>
<dbReference type="PANTHER" id="PTHR34702">
    <property type="entry name" value="NA(+)/H(+) ANTIPORTER SUBUNIT F1"/>
    <property type="match status" value="1"/>
</dbReference>
<evidence type="ECO:0000256" key="9">
    <source>
        <dbReference type="SAM" id="Phobius"/>
    </source>
</evidence>
<comment type="subcellular location">
    <subcellularLocation>
        <location evidence="1 8">Cell membrane</location>
        <topology evidence="1 8">Multi-pass membrane protein</topology>
    </subcellularLocation>
</comment>
<keyword evidence="8" id="KW-0406">Ion transport</keyword>
<dbReference type="Pfam" id="PF04066">
    <property type="entry name" value="MrpF_PhaF"/>
    <property type="match status" value="1"/>
</dbReference>
<dbReference type="PIRSF" id="PIRSF028784">
    <property type="entry name" value="MrpF"/>
    <property type="match status" value="1"/>
</dbReference>
<dbReference type="EMBL" id="PYGC01000002">
    <property type="protein sequence ID" value="PSK84262.1"/>
    <property type="molecule type" value="Genomic_DNA"/>
</dbReference>
<proteinExistence type="inferred from homology"/>
<feature type="transmembrane region" description="Helical" evidence="9">
    <location>
        <begin position="40"/>
        <end position="60"/>
    </location>
</feature>
<evidence type="ECO:0000256" key="3">
    <source>
        <dbReference type="ARBA" id="ARBA00022448"/>
    </source>
</evidence>
<evidence type="ECO:0000256" key="2">
    <source>
        <dbReference type="ARBA" id="ARBA00009212"/>
    </source>
</evidence>
<keyword evidence="8" id="KW-0050">Antiport</keyword>
<dbReference type="PANTHER" id="PTHR34702:SF1">
    <property type="entry name" value="NA(+)_H(+) ANTIPORTER SUBUNIT F"/>
    <property type="match status" value="1"/>
</dbReference>
<organism evidence="10 11">
    <name type="scientific">Prolixibacter denitrificans</name>
    <dbReference type="NCBI Taxonomy" id="1541063"/>
    <lineage>
        <taxon>Bacteria</taxon>
        <taxon>Pseudomonadati</taxon>
        <taxon>Bacteroidota</taxon>
        <taxon>Bacteroidia</taxon>
        <taxon>Marinilabiliales</taxon>
        <taxon>Prolixibacteraceae</taxon>
        <taxon>Prolixibacter</taxon>
    </lineage>
</organism>
<dbReference type="RefSeq" id="WP_211297742.1">
    <property type="nucleotide sequence ID" value="NZ_BLAU01000001.1"/>
</dbReference>
<name>A0A2P8CH76_9BACT</name>
<evidence type="ECO:0000256" key="4">
    <source>
        <dbReference type="ARBA" id="ARBA00022475"/>
    </source>
</evidence>
<comment type="similarity">
    <text evidence="2 8">Belongs to the CPA3 antiporters (TC 2.A.63) subunit F family.</text>
</comment>
<evidence type="ECO:0000256" key="1">
    <source>
        <dbReference type="ARBA" id="ARBA00004651"/>
    </source>
</evidence>
<comment type="caution">
    <text evidence="10">The sequence shown here is derived from an EMBL/GenBank/DDBJ whole genome shotgun (WGS) entry which is preliminary data.</text>
</comment>
<gene>
    <name evidence="10" type="ORF">CLV93_10246</name>
</gene>
<accession>A0A2P8CH76</accession>
<feature type="transmembrane region" description="Helical" evidence="9">
    <location>
        <begin position="66"/>
        <end position="88"/>
    </location>
</feature>
<feature type="transmembrane region" description="Helical" evidence="9">
    <location>
        <begin position="6"/>
        <end position="28"/>
    </location>
</feature>
<evidence type="ECO:0000256" key="7">
    <source>
        <dbReference type="ARBA" id="ARBA00023136"/>
    </source>
</evidence>
<keyword evidence="6 9" id="KW-1133">Transmembrane helix</keyword>
<dbReference type="InterPro" id="IPR007208">
    <property type="entry name" value="MrpF/PhaF-like"/>
</dbReference>
<evidence type="ECO:0000313" key="11">
    <source>
        <dbReference type="Proteomes" id="UP000240621"/>
    </source>
</evidence>
<sequence>MMLLSTIITSAANIAMGMLLLAFFLAFWRLVKGPSLPDRVVVLDLIASLVIGITLAITFLSGEKVYLNVAVMIALITFMGTVAFAIYLKKRYHDK</sequence>
<keyword evidence="7 8" id="KW-0472">Membrane</keyword>
<keyword evidence="4 8" id="KW-1003">Cell membrane</keyword>